<feature type="transmembrane region" description="Helical" evidence="7">
    <location>
        <begin position="171"/>
        <end position="197"/>
    </location>
</feature>
<dbReference type="Gene3D" id="1.10.3470.10">
    <property type="entry name" value="ABC transporter involved in vitamin B12 uptake, BtuC"/>
    <property type="match status" value="1"/>
</dbReference>
<dbReference type="GO" id="GO:0055085">
    <property type="term" value="P:transmembrane transport"/>
    <property type="evidence" value="ECO:0007669"/>
    <property type="project" value="InterPro"/>
</dbReference>
<dbReference type="EMBL" id="CP000697">
    <property type="protein sequence ID" value="ABQ31560.1"/>
    <property type="molecule type" value="Genomic_DNA"/>
</dbReference>
<reference evidence="8 9" key="1">
    <citation type="submission" date="2007-05" db="EMBL/GenBank/DDBJ databases">
        <title>Complete sequence of chromosome of Acidiphilium cryptum JF-5.</title>
        <authorList>
            <consortium name="US DOE Joint Genome Institute"/>
            <person name="Copeland A."/>
            <person name="Lucas S."/>
            <person name="Lapidus A."/>
            <person name="Barry K."/>
            <person name="Detter J.C."/>
            <person name="Glavina del Rio T."/>
            <person name="Hammon N."/>
            <person name="Israni S."/>
            <person name="Dalin E."/>
            <person name="Tice H."/>
            <person name="Pitluck S."/>
            <person name="Sims D."/>
            <person name="Brettin T."/>
            <person name="Bruce D."/>
            <person name="Han C."/>
            <person name="Schmutz J."/>
            <person name="Larimer F."/>
            <person name="Land M."/>
            <person name="Hauser L."/>
            <person name="Kyrpides N."/>
            <person name="Kim E."/>
            <person name="Magnuson T."/>
            <person name="Richardson P."/>
        </authorList>
    </citation>
    <scope>NUCLEOTIDE SEQUENCE [LARGE SCALE GENOMIC DNA]</scope>
    <source>
        <strain evidence="8 9">JF-5</strain>
    </source>
</reference>
<evidence type="ECO:0000256" key="5">
    <source>
        <dbReference type="ARBA" id="ARBA00023136"/>
    </source>
</evidence>
<evidence type="ECO:0000313" key="8">
    <source>
        <dbReference type="EMBL" id="ABQ31560.1"/>
    </source>
</evidence>
<dbReference type="GO" id="GO:0010043">
    <property type="term" value="P:response to zinc ion"/>
    <property type="evidence" value="ECO:0007669"/>
    <property type="project" value="TreeGrafter"/>
</dbReference>
<evidence type="ECO:0000256" key="7">
    <source>
        <dbReference type="SAM" id="Phobius"/>
    </source>
</evidence>
<proteinExistence type="inferred from homology"/>
<keyword evidence="9" id="KW-1185">Reference proteome</keyword>
<dbReference type="STRING" id="349163.Acry_2366"/>
<protein>
    <submittedName>
        <fullName evidence="8">ABC-3 protein</fullName>
    </submittedName>
</protein>
<comment type="subcellular location">
    <subcellularLocation>
        <location evidence="6">Cell membrane</location>
        <topology evidence="6">Multi-pass membrane protein</topology>
    </subcellularLocation>
    <subcellularLocation>
        <location evidence="1">Membrane</location>
        <topology evidence="1">Multi-pass membrane protein</topology>
    </subcellularLocation>
</comment>
<dbReference type="HOGENOM" id="CLU_028808_1_0_5"/>
<dbReference type="InterPro" id="IPR037294">
    <property type="entry name" value="ABC_BtuC-like"/>
</dbReference>
<organism evidence="8 9">
    <name type="scientific">Acidiphilium cryptum (strain JF-5)</name>
    <dbReference type="NCBI Taxonomy" id="349163"/>
    <lineage>
        <taxon>Bacteria</taxon>
        <taxon>Pseudomonadati</taxon>
        <taxon>Pseudomonadota</taxon>
        <taxon>Alphaproteobacteria</taxon>
        <taxon>Acetobacterales</taxon>
        <taxon>Acidocellaceae</taxon>
        <taxon>Acidiphilium</taxon>
    </lineage>
</organism>
<keyword evidence="5 7" id="KW-0472">Membrane</keyword>
<gene>
    <name evidence="8" type="ordered locus">Acry_2366</name>
</gene>
<sequence length="257" mass="25056">MFSAFMLNAWAAGLIVAVTAGVVGFFVVLRGASFAAHALPLGTFPGAAAAVLLGIAPSAGVAGFGLAGVVAIWALGRRGRPEVATALTLVMLLATGALLLSWTDRYAAQVYALLFGQVLGVSRAALGGMALAGAGAVAAVLAGFRPLLLGAIGADLAAARGARPALWEFGFLAAIALAAAVAVPVVGALLTFALMVGPASCGRAVSARPGVALAASVAIALALMAGAIALSYLTNWPVGCFAGLGGAGCYALGRALL</sequence>
<dbReference type="InterPro" id="IPR001626">
    <property type="entry name" value="ABC_TroCD"/>
</dbReference>
<dbReference type="eggNOG" id="COG1108">
    <property type="taxonomic scope" value="Bacteria"/>
</dbReference>
<keyword evidence="4 7" id="KW-1133">Transmembrane helix</keyword>
<evidence type="ECO:0000313" key="9">
    <source>
        <dbReference type="Proteomes" id="UP000000245"/>
    </source>
</evidence>
<feature type="transmembrane region" description="Helical" evidence="7">
    <location>
        <begin position="48"/>
        <end position="76"/>
    </location>
</feature>
<evidence type="ECO:0000256" key="2">
    <source>
        <dbReference type="ARBA" id="ARBA00008034"/>
    </source>
</evidence>
<dbReference type="AlphaFoldDB" id="A5G128"/>
<feature type="transmembrane region" description="Helical" evidence="7">
    <location>
        <begin position="83"/>
        <end position="102"/>
    </location>
</feature>
<dbReference type="KEGG" id="acr:Acry_2366"/>
<dbReference type="Proteomes" id="UP000000245">
    <property type="component" value="Chromosome"/>
</dbReference>
<dbReference type="PANTHER" id="PTHR30477:SF0">
    <property type="entry name" value="METAL TRANSPORT SYSTEM MEMBRANE PROTEIN TM_0125-RELATED"/>
    <property type="match status" value="1"/>
</dbReference>
<dbReference type="RefSeq" id="WP_012040005.1">
    <property type="nucleotide sequence ID" value="NC_009484.1"/>
</dbReference>
<dbReference type="Pfam" id="PF00950">
    <property type="entry name" value="ABC-3"/>
    <property type="match status" value="1"/>
</dbReference>
<keyword evidence="3 6" id="KW-0812">Transmembrane</keyword>
<dbReference type="SUPFAM" id="SSF81345">
    <property type="entry name" value="ABC transporter involved in vitamin B12 uptake, BtuC"/>
    <property type="match status" value="1"/>
</dbReference>
<keyword evidence="6" id="KW-0813">Transport</keyword>
<feature type="transmembrane region" description="Helical" evidence="7">
    <location>
        <begin position="209"/>
        <end position="230"/>
    </location>
</feature>
<dbReference type="PANTHER" id="PTHR30477">
    <property type="entry name" value="ABC-TRANSPORTER METAL-BINDING PROTEIN"/>
    <property type="match status" value="1"/>
</dbReference>
<dbReference type="GO" id="GO:0043190">
    <property type="term" value="C:ATP-binding cassette (ABC) transporter complex"/>
    <property type="evidence" value="ECO:0007669"/>
    <property type="project" value="InterPro"/>
</dbReference>
<accession>A5G128</accession>
<evidence type="ECO:0000256" key="4">
    <source>
        <dbReference type="ARBA" id="ARBA00022989"/>
    </source>
</evidence>
<evidence type="ECO:0000256" key="6">
    <source>
        <dbReference type="RuleBase" id="RU003943"/>
    </source>
</evidence>
<evidence type="ECO:0000256" key="1">
    <source>
        <dbReference type="ARBA" id="ARBA00004141"/>
    </source>
</evidence>
<evidence type="ECO:0000256" key="3">
    <source>
        <dbReference type="ARBA" id="ARBA00022692"/>
    </source>
</evidence>
<comment type="similarity">
    <text evidence="2 6">Belongs to the ABC-3 integral membrane protein family.</text>
</comment>
<name>A5G128_ACICJ</name>